<dbReference type="InterPro" id="IPR002933">
    <property type="entry name" value="Peptidase_M20"/>
</dbReference>
<proteinExistence type="predicted"/>
<dbReference type="PANTHER" id="PTHR43808">
    <property type="entry name" value="ACETYLORNITHINE DEACETYLASE"/>
    <property type="match status" value="1"/>
</dbReference>
<reference evidence="1" key="1">
    <citation type="journal article" date="2014" name="Front. Microbiol.">
        <title>High frequency of phylogenetically diverse reductive dehalogenase-homologous genes in deep subseafloor sedimentary metagenomes.</title>
        <authorList>
            <person name="Kawai M."/>
            <person name="Futagami T."/>
            <person name="Toyoda A."/>
            <person name="Takaki Y."/>
            <person name="Nishi S."/>
            <person name="Hori S."/>
            <person name="Arai W."/>
            <person name="Tsubouchi T."/>
            <person name="Morono Y."/>
            <person name="Uchiyama I."/>
            <person name="Ito T."/>
            <person name="Fujiyama A."/>
            <person name="Inagaki F."/>
            <person name="Takami H."/>
        </authorList>
    </citation>
    <scope>NUCLEOTIDE SEQUENCE</scope>
    <source>
        <strain evidence="1">Expedition CK06-06</strain>
    </source>
</reference>
<protein>
    <recommendedName>
        <fullName evidence="2">Peptidase M20 dimerisation domain-containing protein</fullName>
    </recommendedName>
</protein>
<evidence type="ECO:0008006" key="2">
    <source>
        <dbReference type="Google" id="ProtNLM"/>
    </source>
</evidence>
<comment type="caution">
    <text evidence="1">The sequence shown here is derived from an EMBL/GenBank/DDBJ whole genome shotgun (WGS) entry which is preliminary data.</text>
</comment>
<organism evidence="1">
    <name type="scientific">marine sediment metagenome</name>
    <dbReference type="NCBI Taxonomy" id="412755"/>
    <lineage>
        <taxon>unclassified sequences</taxon>
        <taxon>metagenomes</taxon>
        <taxon>ecological metagenomes</taxon>
    </lineage>
</organism>
<dbReference type="AlphaFoldDB" id="X1DHI2"/>
<dbReference type="SUPFAM" id="SSF53187">
    <property type="entry name" value="Zn-dependent exopeptidases"/>
    <property type="match status" value="1"/>
</dbReference>
<dbReference type="GO" id="GO:0016787">
    <property type="term" value="F:hydrolase activity"/>
    <property type="evidence" value="ECO:0007669"/>
    <property type="project" value="InterPro"/>
</dbReference>
<dbReference type="PANTHER" id="PTHR43808:SF25">
    <property type="entry name" value="PEPTIDASE M20 DIMERISATION DOMAIN-CONTAINING PROTEIN"/>
    <property type="match status" value="1"/>
</dbReference>
<dbReference type="InterPro" id="IPR050072">
    <property type="entry name" value="Peptidase_M20A"/>
</dbReference>
<dbReference type="Gene3D" id="3.40.630.10">
    <property type="entry name" value="Zn peptidases"/>
    <property type="match status" value="1"/>
</dbReference>
<name>X1DHI2_9ZZZZ</name>
<dbReference type="Gene3D" id="3.30.70.360">
    <property type="match status" value="1"/>
</dbReference>
<gene>
    <name evidence="1" type="ORF">S03H2_01406</name>
</gene>
<sequence>MVGVFKSGSFPSSFPDTCILKGSFATLPGEDTNNIKQNFIDHIATFAKTDSWLKENPPFIKFKGYCGDPAEISKNHPIINALQKKYYSVRGKKAEISGREGAADIRYLIKYGETPTTIFGPGLTELMHSTDEYVKISDLISATKILALTILEWCGYE</sequence>
<dbReference type="Pfam" id="PF01546">
    <property type="entry name" value="Peptidase_M20"/>
    <property type="match status" value="1"/>
</dbReference>
<dbReference type="EMBL" id="BARU01000408">
    <property type="protein sequence ID" value="GAH20346.1"/>
    <property type="molecule type" value="Genomic_DNA"/>
</dbReference>
<accession>X1DHI2</accession>
<evidence type="ECO:0000313" key="1">
    <source>
        <dbReference type="EMBL" id="GAH20346.1"/>
    </source>
</evidence>